<keyword evidence="5" id="KW-0779">Telomere</keyword>
<gene>
    <name evidence="11" type="ORF">B9Z19DRAFT_899623</name>
</gene>
<evidence type="ECO:0000256" key="3">
    <source>
        <dbReference type="ARBA" id="ARBA00017411"/>
    </source>
</evidence>
<keyword evidence="4" id="KW-0158">Chromosome</keyword>
<evidence type="ECO:0000256" key="7">
    <source>
        <dbReference type="ARBA" id="ARBA00023242"/>
    </source>
</evidence>
<keyword evidence="6" id="KW-0238">DNA-binding</keyword>
<feature type="non-terminal residue" evidence="11">
    <location>
        <position position="223"/>
    </location>
</feature>
<evidence type="ECO:0000256" key="6">
    <source>
        <dbReference type="ARBA" id="ARBA00023125"/>
    </source>
</evidence>
<accession>A0A2T6ZQ06</accession>
<dbReference type="PANTHER" id="PTHR13989:SF33">
    <property type="entry name" value="CST COMPLEX SUBUNIT STN1"/>
    <property type="match status" value="1"/>
</dbReference>
<evidence type="ECO:0000256" key="4">
    <source>
        <dbReference type="ARBA" id="ARBA00022454"/>
    </source>
</evidence>
<evidence type="ECO:0000256" key="1">
    <source>
        <dbReference type="ARBA" id="ARBA00004123"/>
    </source>
</evidence>
<evidence type="ECO:0000256" key="8">
    <source>
        <dbReference type="ARBA" id="ARBA00030039"/>
    </source>
</evidence>
<dbReference type="OrthoDB" id="77828at2759"/>
<sequence length="223" mass="26137">MTATPSAERPSFYPRFLFPHSLTYNAWARLTAKDIHEGLHRRRGFEGQDVWFYSNHPIRWVRVVGVVVVYDDMEKMVSITVDDGSGYLMDLVVWKGEPPTGRKPKFSFDDLKEVGLHSIIKAKGSLGEFRGNKQLLLRRIAVLHDTNDEVDAWTETIKFKKNVLSKPWHLTEVFINEERGRVMGAIEEEERKKEKKRRKDEQTLRRKEKELEKAGREEKRKGK</sequence>
<evidence type="ECO:0000313" key="12">
    <source>
        <dbReference type="Proteomes" id="UP000244722"/>
    </source>
</evidence>
<evidence type="ECO:0000256" key="2">
    <source>
        <dbReference type="ARBA" id="ARBA00004574"/>
    </source>
</evidence>
<evidence type="ECO:0000256" key="5">
    <source>
        <dbReference type="ARBA" id="ARBA00022895"/>
    </source>
</evidence>
<dbReference type="Proteomes" id="UP000244722">
    <property type="component" value="Unassembled WGS sequence"/>
</dbReference>
<dbReference type="SUPFAM" id="SSF50249">
    <property type="entry name" value="Nucleic acid-binding proteins"/>
    <property type="match status" value="1"/>
</dbReference>
<comment type="subcellular location">
    <subcellularLocation>
        <location evidence="2">Chromosome</location>
        <location evidence="2">Telomere</location>
    </subcellularLocation>
    <subcellularLocation>
        <location evidence="1">Nucleus</location>
    </subcellularLocation>
</comment>
<dbReference type="GO" id="GO:0000781">
    <property type="term" value="C:chromosome, telomeric region"/>
    <property type="evidence" value="ECO:0007669"/>
    <property type="project" value="UniProtKB-SubCell"/>
</dbReference>
<dbReference type="PANTHER" id="PTHR13989">
    <property type="entry name" value="REPLICATION PROTEIN A-RELATED"/>
    <property type="match status" value="1"/>
</dbReference>
<dbReference type="EMBL" id="NESQ01000148">
    <property type="protein sequence ID" value="PUU77580.1"/>
    <property type="molecule type" value="Genomic_DNA"/>
</dbReference>
<dbReference type="InterPro" id="IPR040260">
    <property type="entry name" value="RFA2-like"/>
</dbReference>
<reference evidence="11 12" key="1">
    <citation type="submission" date="2017-04" db="EMBL/GenBank/DDBJ databases">
        <title>Draft genome sequence of Tuber borchii Vittad., a whitish edible truffle.</title>
        <authorList>
            <consortium name="DOE Joint Genome Institute"/>
            <person name="Murat C."/>
            <person name="Kuo A."/>
            <person name="Barry K.W."/>
            <person name="Clum A."/>
            <person name="Dockter R.B."/>
            <person name="Fauchery L."/>
            <person name="Iotti M."/>
            <person name="Kohler A."/>
            <person name="Labutti K."/>
            <person name="Lindquist E.A."/>
            <person name="Lipzen A."/>
            <person name="Ohm R.A."/>
            <person name="Wang M."/>
            <person name="Grigoriev I.V."/>
            <person name="Zambonelli A."/>
            <person name="Martin F.M."/>
        </authorList>
    </citation>
    <scope>NUCLEOTIDE SEQUENCE [LARGE SCALE GENOMIC DNA]</scope>
    <source>
        <strain evidence="11 12">Tbo3840</strain>
    </source>
</reference>
<comment type="caution">
    <text evidence="11">The sequence shown here is derived from an EMBL/GenBank/DDBJ whole genome shotgun (WGS) entry which is preliminary data.</text>
</comment>
<keyword evidence="7" id="KW-0539">Nucleus</keyword>
<organism evidence="11 12">
    <name type="scientific">Tuber borchii</name>
    <name type="common">White truffle</name>
    <dbReference type="NCBI Taxonomy" id="42251"/>
    <lineage>
        <taxon>Eukaryota</taxon>
        <taxon>Fungi</taxon>
        <taxon>Dikarya</taxon>
        <taxon>Ascomycota</taxon>
        <taxon>Pezizomycotina</taxon>
        <taxon>Pezizomycetes</taxon>
        <taxon>Pezizales</taxon>
        <taxon>Tuberaceae</taxon>
        <taxon>Tuber</taxon>
    </lineage>
</organism>
<dbReference type="InterPro" id="IPR018856">
    <property type="entry name" value="Stn1_N"/>
</dbReference>
<dbReference type="GO" id="GO:0003677">
    <property type="term" value="F:DNA binding"/>
    <property type="evidence" value="ECO:0007669"/>
    <property type="project" value="UniProtKB-KW"/>
</dbReference>
<evidence type="ECO:0000313" key="11">
    <source>
        <dbReference type="EMBL" id="PUU77580.1"/>
    </source>
</evidence>
<keyword evidence="12" id="KW-1185">Reference proteome</keyword>
<evidence type="ECO:0000256" key="9">
    <source>
        <dbReference type="SAM" id="MobiDB-lite"/>
    </source>
</evidence>
<protein>
    <recommendedName>
        <fullName evidence="3">CST complex subunit STN1</fullName>
    </recommendedName>
    <alternativeName>
        <fullName evidence="8">Suppressor of cdc thirteen homolog</fullName>
    </alternativeName>
</protein>
<dbReference type="STRING" id="42251.A0A2T6ZQ06"/>
<evidence type="ECO:0000259" key="10">
    <source>
        <dbReference type="Pfam" id="PF10451"/>
    </source>
</evidence>
<dbReference type="Gene3D" id="2.40.50.140">
    <property type="entry name" value="Nucleic acid-binding proteins"/>
    <property type="match status" value="1"/>
</dbReference>
<feature type="domain" description="CST complex subunit Stn1 N-terminal" evidence="10">
    <location>
        <begin position="11"/>
        <end position="192"/>
    </location>
</feature>
<feature type="region of interest" description="Disordered" evidence="9">
    <location>
        <begin position="188"/>
        <end position="223"/>
    </location>
</feature>
<name>A0A2T6ZQ06_TUBBO</name>
<feature type="compositionally biased region" description="Basic and acidic residues" evidence="9">
    <location>
        <begin position="199"/>
        <end position="223"/>
    </location>
</feature>
<dbReference type="AlphaFoldDB" id="A0A2T6ZQ06"/>
<dbReference type="GO" id="GO:0005634">
    <property type="term" value="C:nucleus"/>
    <property type="evidence" value="ECO:0007669"/>
    <property type="project" value="UniProtKB-SubCell"/>
</dbReference>
<dbReference type="InterPro" id="IPR012340">
    <property type="entry name" value="NA-bd_OB-fold"/>
</dbReference>
<dbReference type="CDD" id="cd03524">
    <property type="entry name" value="RPA2_OBF_family"/>
    <property type="match status" value="1"/>
</dbReference>
<proteinExistence type="predicted"/>
<dbReference type="Pfam" id="PF10451">
    <property type="entry name" value="Stn1"/>
    <property type="match status" value="1"/>
</dbReference>